<dbReference type="PATRIC" id="fig|1308866.3.peg.2051"/>
<sequence>MSEYVDNLISVITPTYNSEAFIEKTMESVRQQTYSNWEMVIVDDGSTDDTISIIQKYQEQDERIKFIQLTENQGAAIARNTAIEHAKGRFIAFLDSDDQWMPEKLEEQLAFMQENDIAFSYTGYQELYEDEEKGNVITAPQKADYPQLLKNCVIGCLTVIIDRYKTGKLQMVNIRSRQDYALWLELTRKGYIAYGLDRVLSLYRVREQSISSNKIKMAKQNWYVYRNVEKLGFFKSVWYFIQYAYFKIRKYIV</sequence>
<dbReference type="OrthoDB" id="9785185at2"/>
<dbReference type="InterPro" id="IPR029044">
    <property type="entry name" value="Nucleotide-diphossugar_trans"/>
</dbReference>
<comment type="similarity">
    <text evidence="1">Belongs to the glycosyltransferase 2 family.</text>
</comment>
<proteinExistence type="inferred from homology"/>
<evidence type="ECO:0000256" key="1">
    <source>
        <dbReference type="ARBA" id="ARBA00006739"/>
    </source>
</evidence>
<dbReference type="eggNOG" id="COG0463">
    <property type="taxonomic scope" value="Bacteria"/>
</dbReference>
<keyword evidence="4" id="KW-1185">Reference proteome</keyword>
<dbReference type="AlphaFoldDB" id="N4W8J1"/>
<dbReference type="Pfam" id="PF00535">
    <property type="entry name" value="Glycos_transf_2"/>
    <property type="match status" value="1"/>
</dbReference>
<organism evidence="3 4">
    <name type="scientific">Gracilibacillus halophilus YIM-C55.5</name>
    <dbReference type="NCBI Taxonomy" id="1308866"/>
    <lineage>
        <taxon>Bacteria</taxon>
        <taxon>Bacillati</taxon>
        <taxon>Bacillota</taxon>
        <taxon>Bacilli</taxon>
        <taxon>Bacillales</taxon>
        <taxon>Bacillaceae</taxon>
        <taxon>Gracilibacillus</taxon>
    </lineage>
</organism>
<dbReference type="InterPro" id="IPR001173">
    <property type="entry name" value="Glyco_trans_2-like"/>
</dbReference>
<dbReference type="FunFam" id="3.90.550.10:FF:000130">
    <property type="entry name" value="Family 2 glycosyl transferase"/>
    <property type="match status" value="1"/>
</dbReference>
<name>N4W8J1_9BACI</name>
<dbReference type="CDD" id="cd00761">
    <property type="entry name" value="Glyco_tranf_GTA_type"/>
    <property type="match status" value="1"/>
</dbReference>
<feature type="domain" description="Glycosyltransferase 2-like" evidence="2">
    <location>
        <begin position="10"/>
        <end position="126"/>
    </location>
</feature>
<dbReference type="EMBL" id="APML01000039">
    <property type="protein sequence ID" value="ENH96578.1"/>
    <property type="molecule type" value="Genomic_DNA"/>
</dbReference>
<dbReference type="SUPFAM" id="SSF53448">
    <property type="entry name" value="Nucleotide-diphospho-sugar transferases"/>
    <property type="match status" value="1"/>
</dbReference>
<comment type="caution">
    <text evidence="3">The sequence shown here is derived from an EMBL/GenBank/DDBJ whole genome shotgun (WGS) entry which is preliminary data.</text>
</comment>
<dbReference type="Proteomes" id="UP000012283">
    <property type="component" value="Unassembled WGS sequence"/>
</dbReference>
<dbReference type="Gene3D" id="3.90.550.10">
    <property type="entry name" value="Spore Coat Polysaccharide Biosynthesis Protein SpsA, Chain A"/>
    <property type="match status" value="1"/>
</dbReference>
<dbReference type="GO" id="GO:0016758">
    <property type="term" value="F:hexosyltransferase activity"/>
    <property type="evidence" value="ECO:0007669"/>
    <property type="project" value="UniProtKB-ARBA"/>
</dbReference>
<gene>
    <name evidence="3" type="ORF">J416_10111</name>
</gene>
<dbReference type="STRING" id="1308866.J416_10111"/>
<accession>N4W8J1</accession>
<evidence type="ECO:0000259" key="2">
    <source>
        <dbReference type="Pfam" id="PF00535"/>
    </source>
</evidence>
<dbReference type="PANTHER" id="PTHR22916:SF3">
    <property type="entry name" value="UDP-GLCNAC:BETAGAL BETA-1,3-N-ACETYLGLUCOSAMINYLTRANSFERASE-LIKE PROTEIN 1"/>
    <property type="match status" value="1"/>
</dbReference>
<protein>
    <submittedName>
        <fullName evidence="3">Teichuronic acid biosynthesis protein</fullName>
    </submittedName>
</protein>
<reference evidence="3 4" key="1">
    <citation type="submission" date="2013-03" db="EMBL/GenBank/DDBJ databases">
        <title>Draft genome sequence of Gracibacillus halophilus YIM-C55.5, a moderately halophilic and thermophilic organism from the Xiaochaidamu salt lake.</title>
        <authorList>
            <person name="Sugumar T."/>
            <person name="Polireddy D.R."/>
            <person name="Antony A."/>
            <person name="Madhava Y.R."/>
            <person name="Sivakumar N."/>
        </authorList>
    </citation>
    <scope>NUCLEOTIDE SEQUENCE [LARGE SCALE GENOMIC DNA]</scope>
    <source>
        <strain evidence="3 4">YIM-C55.5</strain>
    </source>
</reference>
<dbReference type="PANTHER" id="PTHR22916">
    <property type="entry name" value="GLYCOSYLTRANSFERASE"/>
    <property type="match status" value="1"/>
</dbReference>
<evidence type="ECO:0000313" key="4">
    <source>
        <dbReference type="Proteomes" id="UP000012283"/>
    </source>
</evidence>
<dbReference type="RefSeq" id="WP_003469682.1">
    <property type="nucleotide sequence ID" value="NZ_APML01000039.1"/>
</dbReference>
<evidence type="ECO:0000313" key="3">
    <source>
        <dbReference type="EMBL" id="ENH96578.1"/>
    </source>
</evidence>